<dbReference type="Gene3D" id="3.30.559.10">
    <property type="entry name" value="Chloramphenicol acetyltransferase-like domain"/>
    <property type="match status" value="2"/>
</dbReference>
<comment type="caution">
    <text evidence="3">The sequence shown here is derived from an EMBL/GenBank/DDBJ whole genome shotgun (WGS) entry which is preliminary data.</text>
</comment>
<protein>
    <submittedName>
        <fullName evidence="3">Uncharacterized protein</fullName>
    </submittedName>
</protein>
<name>A0ABU6ZID1_9FABA</name>
<reference evidence="3 4" key="1">
    <citation type="journal article" date="2023" name="Plants (Basel)">
        <title>Bridging the Gap: Combining Genomics and Transcriptomics Approaches to Understand Stylosanthes scabra, an Orphan Legume from the Brazilian Caatinga.</title>
        <authorList>
            <person name="Ferreira-Neto J.R.C."/>
            <person name="da Silva M.D."/>
            <person name="Binneck E."/>
            <person name="de Melo N.F."/>
            <person name="da Silva R.H."/>
            <person name="de Melo A.L.T.M."/>
            <person name="Pandolfi V."/>
            <person name="Bustamante F.O."/>
            <person name="Brasileiro-Vidal A.C."/>
            <person name="Benko-Iseppon A.M."/>
        </authorList>
    </citation>
    <scope>NUCLEOTIDE SEQUENCE [LARGE SCALE GENOMIC DNA]</scope>
    <source>
        <tissue evidence="3">Leaves</tissue>
    </source>
</reference>
<keyword evidence="2" id="KW-0808">Transferase</keyword>
<dbReference type="Proteomes" id="UP001341840">
    <property type="component" value="Unassembled WGS sequence"/>
</dbReference>
<accession>A0ABU6ZID1</accession>
<evidence type="ECO:0000256" key="1">
    <source>
        <dbReference type="ARBA" id="ARBA00009861"/>
    </source>
</evidence>
<dbReference type="PANTHER" id="PTHR31147:SF66">
    <property type="entry name" value="OS05G0315700 PROTEIN"/>
    <property type="match status" value="1"/>
</dbReference>
<sequence length="287" mass="31991">VTHLKCGGFIFTISVSHLMCDAIGIADFIKAVAEIAQGASKPSFTPVWCRDLLCARDPPTVTSLHPEYHQLPLPDYKSPSFKCCNASFFFGPKQIHALRRLLPGDIAQSSSTFDILTAFLWRCHTAALYWQNPNQEIRSTFNRPLPEGFYGNAFVIPAVVSTVGMLCDRSLSYALELAKKSKKDATEEYFRSNADLMGRPAYSLAGSFIVSDLTKSGLSDVDFGWGKPLYYGLDTAVTGESYYVPYTNSKGEHGKLVLICLPDEAMKRFEKELNEILHINDEEIHIK</sequence>
<gene>
    <name evidence="3" type="ORF">PIB30_057559</name>
</gene>
<keyword evidence="4" id="KW-1185">Reference proteome</keyword>
<dbReference type="EMBL" id="JASCZI010272333">
    <property type="protein sequence ID" value="MED6221722.1"/>
    <property type="molecule type" value="Genomic_DNA"/>
</dbReference>
<organism evidence="3 4">
    <name type="scientific">Stylosanthes scabra</name>
    <dbReference type="NCBI Taxonomy" id="79078"/>
    <lineage>
        <taxon>Eukaryota</taxon>
        <taxon>Viridiplantae</taxon>
        <taxon>Streptophyta</taxon>
        <taxon>Embryophyta</taxon>
        <taxon>Tracheophyta</taxon>
        <taxon>Spermatophyta</taxon>
        <taxon>Magnoliopsida</taxon>
        <taxon>eudicotyledons</taxon>
        <taxon>Gunneridae</taxon>
        <taxon>Pentapetalae</taxon>
        <taxon>rosids</taxon>
        <taxon>fabids</taxon>
        <taxon>Fabales</taxon>
        <taxon>Fabaceae</taxon>
        <taxon>Papilionoideae</taxon>
        <taxon>50 kb inversion clade</taxon>
        <taxon>dalbergioids sensu lato</taxon>
        <taxon>Dalbergieae</taxon>
        <taxon>Pterocarpus clade</taxon>
        <taxon>Stylosanthes</taxon>
    </lineage>
</organism>
<evidence type="ECO:0000256" key="2">
    <source>
        <dbReference type="ARBA" id="ARBA00022679"/>
    </source>
</evidence>
<evidence type="ECO:0000313" key="4">
    <source>
        <dbReference type="Proteomes" id="UP001341840"/>
    </source>
</evidence>
<proteinExistence type="inferred from homology"/>
<dbReference type="PANTHER" id="PTHR31147">
    <property type="entry name" value="ACYL TRANSFERASE 4"/>
    <property type="match status" value="1"/>
</dbReference>
<dbReference type="Pfam" id="PF02458">
    <property type="entry name" value="Transferase"/>
    <property type="match status" value="1"/>
</dbReference>
<feature type="non-terminal residue" evidence="3">
    <location>
        <position position="1"/>
    </location>
</feature>
<dbReference type="InterPro" id="IPR023213">
    <property type="entry name" value="CAT-like_dom_sf"/>
</dbReference>
<evidence type="ECO:0000313" key="3">
    <source>
        <dbReference type="EMBL" id="MED6221722.1"/>
    </source>
</evidence>
<dbReference type="InterPro" id="IPR050898">
    <property type="entry name" value="Plant_acyltransferase"/>
</dbReference>
<comment type="similarity">
    <text evidence="1">Belongs to the plant acyltransferase family.</text>
</comment>